<evidence type="ECO:0000313" key="3">
    <source>
        <dbReference type="Proteomes" id="UP000076925"/>
    </source>
</evidence>
<dbReference type="InterPro" id="IPR010982">
    <property type="entry name" value="Lambda_DNA-bd_dom_sf"/>
</dbReference>
<dbReference type="CDD" id="cd00093">
    <property type="entry name" value="HTH_XRE"/>
    <property type="match status" value="1"/>
</dbReference>
<dbReference type="Gene3D" id="1.10.260.40">
    <property type="entry name" value="lambda repressor-like DNA-binding domains"/>
    <property type="match status" value="1"/>
</dbReference>
<dbReference type="PROSITE" id="PS50943">
    <property type="entry name" value="HTH_CROC1"/>
    <property type="match status" value="1"/>
</dbReference>
<comment type="caution">
    <text evidence="2">The sequence shown here is derived from an EMBL/GenBank/DDBJ whole genome shotgun (WGS) entry which is preliminary data.</text>
</comment>
<name>A0A139X9I7_9CYAN</name>
<organism evidence="2 3">
    <name type="scientific">Scytonema hofmannii PCC 7110</name>
    <dbReference type="NCBI Taxonomy" id="128403"/>
    <lineage>
        <taxon>Bacteria</taxon>
        <taxon>Bacillati</taxon>
        <taxon>Cyanobacteriota</taxon>
        <taxon>Cyanophyceae</taxon>
        <taxon>Nostocales</taxon>
        <taxon>Scytonemataceae</taxon>
        <taxon>Scytonema</taxon>
    </lineage>
</organism>
<evidence type="ECO:0000313" key="2">
    <source>
        <dbReference type="EMBL" id="KYC41368.1"/>
    </source>
</evidence>
<dbReference type="AlphaFoldDB" id="A0A139X9I7"/>
<feature type="domain" description="HTH cro/C1-type" evidence="1">
    <location>
        <begin position="26"/>
        <end position="60"/>
    </location>
</feature>
<dbReference type="SUPFAM" id="SSF47413">
    <property type="entry name" value="lambda repressor-like DNA-binding domains"/>
    <property type="match status" value="1"/>
</dbReference>
<dbReference type="GO" id="GO:0003677">
    <property type="term" value="F:DNA binding"/>
    <property type="evidence" value="ECO:0007669"/>
    <property type="project" value="InterPro"/>
</dbReference>
<keyword evidence="3" id="KW-1185">Reference proteome</keyword>
<dbReference type="Proteomes" id="UP000076925">
    <property type="component" value="Unassembled WGS sequence"/>
</dbReference>
<dbReference type="SMART" id="SM00530">
    <property type="entry name" value="HTH_XRE"/>
    <property type="match status" value="1"/>
</dbReference>
<dbReference type="Pfam" id="PF01381">
    <property type="entry name" value="HTH_3"/>
    <property type="match status" value="1"/>
</dbReference>
<proteinExistence type="predicted"/>
<protein>
    <submittedName>
        <fullName evidence="2">Transcriptional regulator</fullName>
    </submittedName>
</protein>
<accession>A0A139X9I7</accession>
<dbReference type="InterPro" id="IPR001387">
    <property type="entry name" value="Cro/C1-type_HTH"/>
</dbReference>
<dbReference type="OrthoDB" id="884972at2"/>
<reference evidence="2 3" key="1">
    <citation type="journal article" date="2013" name="Genome Biol. Evol.">
        <title>Genomes of Stigonematalean cyanobacteria (subsection V) and the evolution of oxygenic photosynthesis from prokaryotes to plastids.</title>
        <authorList>
            <person name="Dagan T."/>
            <person name="Roettger M."/>
            <person name="Stucken K."/>
            <person name="Landan G."/>
            <person name="Koch R."/>
            <person name="Major P."/>
            <person name="Gould S.B."/>
            <person name="Goremykin V.V."/>
            <person name="Rippka R."/>
            <person name="Tandeau de Marsac N."/>
            <person name="Gugger M."/>
            <person name="Lockhart P.J."/>
            <person name="Allen J.F."/>
            <person name="Brune I."/>
            <person name="Maus I."/>
            <person name="Puhler A."/>
            <person name="Martin W.F."/>
        </authorList>
    </citation>
    <scope>NUCLEOTIDE SEQUENCE [LARGE SCALE GENOMIC DNA]</scope>
    <source>
        <strain evidence="2 3">PCC 7110</strain>
    </source>
</reference>
<sequence>MNQLATIVRTKRGTRGLRETAKEIGNISPSTLSRVENGKMPDMETFLLLCDWLEVPPAELIKNTEEAGNPSVLETPDAIAIQLRADKNLDPAIANALASLVKAAYHDLSQSNTNPKQES</sequence>
<dbReference type="EMBL" id="ANNX02000021">
    <property type="protein sequence ID" value="KYC41368.1"/>
    <property type="molecule type" value="Genomic_DNA"/>
</dbReference>
<evidence type="ECO:0000259" key="1">
    <source>
        <dbReference type="PROSITE" id="PS50943"/>
    </source>
</evidence>
<gene>
    <name evidence="2" type="ORF">WA1_21940</name>
</gene>
<dbReference type="STRING" id="128403.WA1_21940"/>